<sequence length="62" mass="6064">MSVVTAAGVGLTLERALNGDLGDTIGMLLATALVIVLPLAFGKPTAAPTATAAAREGGDDAR</sequence>
<dbReference type="EMBL" id="NISI01000001">
    <property type="protein sequence ID" value="OWR05738.1"/>
    <property type="molecule type" value="Genomic_DNA"/>
</dbReference>
<gene>
    <name evidence="2" type="ORF">CDO81_04625</name>
</gene>
<keyword evidence="1" id="KW-0812">Transmembrane</keyword>
<feature type="transmembrane region" description="Helical" evidence="1">
    <location>
        <begin position="24"/>
        <end position="41"/>
    </location>
</feature>
<proteinExistence type="predicted"/>
<keyword evidence="1" id="KW-0472">Membrane</keyword>
<organism evidence="2 3">
    <name type="scientific">Roseateles puraquae</name>
    <dbReference type="NCBI Taxonomy" id="431059"/>
    <lineage>
        <taxon>Bacteria</taxon>
        <taxon>Pseudomonadati</taxon>
        <taxon>Pseudomonadota</taxon>
        <taxon>Betaproteobacteria</taxon>
        <taxon>Burkholderiales</taxon>
        <taxon>Sphaerotilaceae</taxon>
        <taxon>Roseateles</taxon>
    </lineage>
</organism>
<protein>
    <submittedName>
        <fullName evidence="2">Uncharacterized protein</fullName>
    </submittedName>
</protein>
<dbReference type="Proteomes" id="UP000197446">
    <property type="component" value="Unassembled WGS sequence"/>
</dbReference>
<reference evidence="2 3" key="1">
    <citation type="journal article" date="2007" name="Int. J. Syst. Evol. Microbiol.">
        <title>Description of Pelomonas aquatica sp. nov. and Pelomonas puraquae sp. nov., isolated from industrial and haemodialysis water.</title>
        <authorList>
            <person name="Gomila M."/>
            <person name="Bowien B."/>
            <person name="Falsen E."/>
            <person name="Moore E.R."/>
            <person name="Lalucat J."/>
        </authorList>
    </citation>
    <scope>NUCLEOTIDE SEQUENCE [LARGE SCALE GENOMIC DNA]</scope>
    <source>
        <strain evidence="2 3">CCUG 52769</strain>
    </source>
</reference>
<evidence type="ECO:0000313" key="2">
    <source>
        <dbReference type="EMBL" id="OWR05738.1"/>
    </source>
</evidence>
<keyword evidence="1" id="KW-1133">Transmembrane helix</keyword>
<name>A0A254NLG5_9BURK</name>
<dbReference type="AlphaFoldDB" id="A0A254NLG5"/>
<comment type="caution">
    <text evidence="2">The sequence shown here is derived from an EMBL/GenBank/DDBJ whole genome shotgun (WGS) entry which is preliminary data.</text>
</comment>
<evidence type="ECO:0000313" key="3">
    <source>
        <dbReference type="Proteomes" id="UP000197446"/>
    </source>
</evidence>
<accession>A0A254NLG5</accession>
<evidence type="ECO:0000256" key="1">
    <source>
        <dbReference type="SAM" id="Phobius"/>
    </source>
</evidence>
<dbReference type="RefSeq" id="WP_088481943.1">
    <property type="nucleotide sequence ID" value="NZ_NISI01000001.1"/>
</dbReference>
<keyword evidence="3" id="KW-1185">Reference proteome</keyword>